<evidence type="ECO:0000313" key="1">
    <source>
        <dbReference type="EMBL" id="CAG8604390.1"/>
    </source>
</evidence>
<protein>
    <submittedName>
        <fullName evidence="1">10213_t:CDS:1</fullName>
    </submittedName>
</protein>
<keyword evidence="2" id="KW-1185">Reference proteome</keyword>
<reference evidence="1" key="1">
    <citation type="submission" date="2021-06" db="EMBL/GenBank/DDBJ databases">
        <authorList>
            <person name="Kallberg Y."/>
            <person name="Tangrot J."/>
            <person name="Rosling A."/>
        </authorList>
    </citation>
    <scope>NUCLEOTIDE SEQUENCE</scope>
    <source>
        <strain evidence="1">IN212</strain>
    </source>
</reference>
<comment type="caution">
    <text evidence="1">The sequence shown here is derived from an EMBL/GenBank/DDBJ whole genome shotgun (WGS) entry which is preliminary data.</text>
</comment>
<name>A0A9N9CJU7_9GLOM</name>
<sequence>MKNFYKLVLIAGYEMDKDCLERIVSSRDENRVLVASPTIVESIDDIEENPSLDPNDELTIKEL</sequence>
<organism evidence="1 2">
    <name type="scientific">Racocetra fulgida</name>
    <dbReference type="NCBI Taxonomy" id="60492"/>
    <lineage>
        <taxon>Eukaryota</taxon>
        <taxon>Fungi</taxon>
        <taxon>Fungi incertae sedis</taxon>
        <taxon>Mucoromycota</taxon>
        <taxon>Glomeromycotina</taxon>
        <taxon>Glomeromycetes</taxon>
        <taxon>Diversisporales</taxon>
        <taxon>Gigasporaceae</taxon>
        <taxon>Racocetra</taxon>
    </lineage>
</organism>
<dbReference type="AlphaFoldDB" id="A0A9N9CJU7"/>
<accession>A0A9N9CJU7</accession>
<dbReference type="Proteomes" id="UP000789396">
    <property type="component" value="Unassembled WGS sequence"/>
</dbReference>
<gene>
    <name evidence="1" type="ORF">RFULGI_LOCUS6726</name>
</gene>
<dbReference type="EMBL" id="CAJVPZ010009026">
    <property type="protein sequence ID" value="CAG8604390.1"/>
    <property type="molecule type" value="Genomic_DNA"/>
</dbReference>
<proteinExistence type="predicted"/>
<evidence type="ECO:0000313" key="2">
    <source>
        <dbReference type="Proteomes" id="UP000789396"/>
    </source>
</evidence>